<gene>
    <name evidence="1" type="ORF">APUU_10897A</name>
</gene>
<keyword evidence="2" id="KW-1185">Reference proteome</keyword>
<evidence type="ECO:0000313" key="1">
    <source>
        <dbReference type="EMBL" id="BCS18069.1"/>
    </source>
</evidence>
<dbReference type="KEGG" id="apuu:APUU_10897A"/>
<sequence>MEKIRVGRQLVCYGREAEGSAGVPEIFLSVIFFRREPEGGAAGRELSIEGGAGPSNCIFPLLPFSSSALLFFSLPLRTLTVTEPTAVFVFFPCLHRSNSISGENTC</sequence>
<proteinExistence type="predicted"/>
<dbReference type="RefSeq" id="XP_041550263.1">
    <property type="nucleotide sequence ID" value="XM_041705895.1"/>
</dbReference>
<dbReference type="EMBL" id="AP024443">
    <property type="protein sequence ID" value="BCS18069.1"/>
    <property type="molecule type" value="Genomic_DNA"/>
</dbReference>
<organism evidence="1 2">
    <name type="scientific">Aspergillus puulaauensis</name>
    <dbReference type="NCBI Taxonomy" id="1220207"/>
    <lineage>
        <taxon>Eukaryota</taxon>
        <taxon>Fungi</taxon>
        <taxon>Dikarya</taxon>
        <taxon>Ascomycota</taxon>
        <taxon>Pezizomycotina</taxon>
        <taxon>Eurotiomycetes</taxon>
        <taxon>Eurotiomycetidae</taxon>
        <taxon>Eurotiales</taxon>
        <taxon>Aspergillaceae</taxon>
        <taxon>Aspergillus</taxon>
    </lineage>
</organism>
<dbReference type="GeneID" id="64968074"/>
<dbReference type="AlphaFoldDB" id="A0A7R8AFY9"/>
<evidence type="ECO:0000313" key="2">
    <source>
        <dbReference type="Proteomes" id="UP000654913"/>
    </source>
</evidence>
<protein>
    <submittedName>
        <fullName evidence="1">Uncharacterized protein</fullName>
    </submittedName>
</protein>
<accession>A0A7R8AFY9</accession>
<name>A0A7R8AFY9_9EURO</name>
<dbReference type="Proteomes" id="UP000654913">
    <property type="component" value="Chromosome 1"/>
</dbReference>
<reference evidence="1" key="1">
    <citation type="submission" date="2021-01" db="EMBL/GenBank/DDBJ databases">
        <authorList>
            <consortium name="Aspergillus puulaauensis MK2 genome sequencing consortium"/>
            <person name="Kazuki M."/>
            <person name="Futagami T."/>
        </authorList>
    </citation>
    <scope>NUCLEOTIDE SEQUENCE</scope>
    <source>
        <strain evidence="1">MK2</strain>
    </source>
</reference>
<reference evidence="1" key="2">
    <citation type="submission" date="2021-02" db="EMBL/GenBank/DDBJ databases">
        <title>Aspergillus puulaauensis MK2 genome sequence.</title>
        <authorList>
            <person name="Futagami T."/>
            <person name="Mori K."/>
            <person name="Kadooka C."/>
            <person name="Tanaka T."/>
        </authorList>
    </citation>
    <scope>NUCLEOTIDE SEQUENCE</scope>
    <source>
        <strain evidence="1">MK2</strain>
    </source>
</reference>